<evidence type="ECO:0000313" key="8">
    <source>
        <dbReference type="Proteomes" id="UP000654075"/>
    </source>
</evidence>
<sequence length="215" mass="23789">MHIPIRSGRTQVLTLEADAAHAVVAQNLIAFAGLSHAVEVLTGHSEDLLPWLAERLAGGGHHIDFAFLDQRGSRYEADLAVLQRADLLSDGAILVADNVLKPGAPLFLWQVSTSRAFTTEVVSVPEFAMSDVEDWMTVSTYHKACAHLSCEEAPKTVRVLEWRADQMRARTHQPQFGGGGVDFTEWSKFSQEMHLELCSVLKLQLRYYDSAGSKE</sequence>
<name>A0A813E1W8_POLGL</name>
<keyword evidence="3" id="KW-0808">Transferase</keyword>
<keyword evidence="2" id="KW-0489">Methyltransferase</keyword>
<evidence type="ECO:0000256" key="1">
    <source>
        <dbReference type="ARBA" id="ARBA00012880"/>
    </source>
</evidence>
<protein>
    <recommendedName>
        <fullName evidence="1">catechol O-methyltransferase</fullName>
        <ecNumber evidence="1">2.1.1.6</ecNumber>
    </recommendedName>
</protein>
<proteinExistence type="inferred from homology"/>
<dbReference type="SUPFAM" id="SSF53335">
    <property type="entry name" value="S-adenosyl-L-methionine-dependent methyltransferases"/>
    <property type="match status" value="1"/>
</dbReference>
<reference evidence="7" key="1">
    <citation type="submission" date="2021-02" db="EMBL/GenBank/DDBJ databases">
        <authorList>
            <person name="Dougan E. K."/>
            <person name="Rhodes N."/>
            <person name="Thang M."/>
            <person name="Chan C."/>
        </authorList>
    </citation>
    <scope>NUCLEOTIDE SEQUENCE</scope>
</reference>
<evidence type="ECO:0000256" key="5">
    <source>
        <dbReference type="ARBA" id="ARBA00022939"/>
    </source>
</evidence>
<dbReference type="GO" id="GO:0032259">
    <property type="term" value="P:methylation"/>
    <property type="evidence" value="ECO:0007669"/>
    <property type="project" value="UniProtKB-KW"/>
</dbReference>
<accession>A0A813E1W8</accession>
<evidence type="ECO:0000256" key="4">
    <source>
        <dbReference type="ARBA" id="ARBA00022691"/>
    </source>
</evidence>
<dbReference type="EC" id="2.1.1.6" evidence="1"/>
<organism evidence="7 8">
    <name type="scientific">Polarella glacialis</name>
    <name type="common">Dinoflagellate</name>
    <dbReference type="NCBI Taxonomy" id="89957"/>
    <lineage>
        <taxon>Eukaryota</taxon>
        <taxon>Sar</taxon>
        <taxon>Alveolata</taxon>
        <taxon>Dinophyceae</taxon>
        <taxon>Suessiales</taxon>
        <taxon>Suessiaceae</taxon>
        <taxon>Polarella</taxon>
    </lineage>
</organism>
<dbReference type="PROSITE" id="PS51682">
    <property type="entry name" value="SAM_OMT_I"/>
    <property type="match status" value="1"/>
</dbReference>
<dbReference type="PANTHER" id="PTHR43836:SF2">
    <property type="entry name" value="CATECHOL O-METHYLTRANSFERASE 1-RELATED"/>
    <property type="match status" value="1"/>
</dbReference>
<dbReference type="GO" id="GO:0016206">
    <property type="term" value="F:catechol O-methyltransferase activity"/>
    <property type="evidence" value="ECO:0007669"/>
    <property type="project" value="UniProtKB-EC"/>
</dbReference>
<feature type="non-terminal residue" evidence="7">
    <location>
        <position position="215"/>
    </location>
</feature>
<dbReference type="InterPro" id="IPR002935">
    <property type="entry name" value="SAM_O-MeTrfase"/>
</dbReference>
<dbReference type="OrthoDB" id="186626at2759"/>
<gene>
    <name evidence="7" type="ORF">PGLA1383_LOCUS13530</name>
</gene>
<evidence type="ECO:0000256" key="6">
    <source>
        <dbReference type="ARBA" id="ARBA00023453"/>
    </source>
</evidence>
<evidence type="ECO:0000256" key="3">
    <source>
        <dbReference type="ARBA" id="ARBA00022679"/>
    </source>
</evidence>
<keyword evidence="8" id="KW-1185">Reference proteome</keyword>
<dbReference type="EMBL" id="CAJNNV010007490">
    <property type="protein sequence ID" value="CAE8595009.1"/>
    <property type="molecule type" value="Genomic_DNA"/>
</dbReference>
<evidence type="ECO:0000256" key="2">
    <source>
        <dbReference type="ARBA" id="ARBA00022603"/>
    </source>
</evidence>
<dbReference type="Proteomes" id="UP000654075">
    <property type="component" value="Unassembled WGS sequence"/>
</dbReference>
<dbReference type="InterPro" id="IPR029063">
    <property type="entry name" value="SAM-dependent_MTases_sf"/>
</dbReference>
<keyword evidence="5" id="KW-0128">Catecholamine metabolism</keyword>
<evidence type="ECO:0000313" key="7">
    <source>
        <dbReference type="EMBL" id="CAE8595009.1"/>
    </source>
</evidence>
<comment type="similarity">
    <text evidence="6">Belongs to the class I-like SAM-binding methyltransferase superfamily. Cation-dependent O-methyltransferase family.</text>
</comment>
<comment type="caution">
    <text evidence="7">The sequence shown here is derived from an EMBL/GenBank/DDBJ whole genome shotgun (WGS) entry which is preliminary data.</text>
</comment>
<dbReference type="AlphaFoldDB" id="A0A813E1W8"/>
<dbReference type="GO" id="GO:0006584">
    <property type="term" value="P:catecholamine metabolic process"/>
    <property type="evidence" value="ECO:0007669"/>
    <property type="project" value="UniProtKB-KW"/>
</dbReference>
<dbReference type="PANTHER" id="PTHR43836">
    <property type="entry name" value="CATECHOL O-METHYLTRANSFERASE 1-RELATED"/>
    <property type="match status" value="1"/>
</dbReference>
<keyword evidence="4" id="KW-0949">S-adenosyl-L-methionine</keyword>
<dbReference type="Gene3D" id="3.40.50.150">
    <property type="entry name" value="Vaccinia Virus protein VP39"/>
    <property type="match status" value="1"/>
</dbReference>